<feature type="domain" description="Aromatic amino acid beta-eliminating lyase/threonine aldolase" evidence="4">
    <location>
        <begin position="37"/>
        <end position="286"/>
    </location>
</feature>
<dbReference type="GO" id="GO:0005829">
    <property type="term" value="C:cytosol"/>
    <property type="evidence" value="ECO:0007669"/>
    <property type="project" value="TreeGrafter"/>
</dbReference>
<dbReference type="PANTHER" id="PTHR48097">
    <property type="entry name" value="L-THREONINE ALDOLASE-RELATED"/>
    <property type="match status" value="1"/>
</dbReference>
<comment type="similarity">
    <text evidence="2">Belongs to the threonine aldolase family.</text>
</comment>
<dbReference type="GO" id="GO:0006567">
    <property type="term" value="P:L-threonine catabolic process"/>
    <property type="evidence" value="ECO:0007669"/>
    <property type="project" value="TreeGrafter"/>
</dbReference>
<reference evidence="5 7" key="1">
    <citation type="submission" date="2020-01" db="EMBL/GenBank/DDBJ databases">
        <title>the WGS Modestobacter muralis CPCC 204518.</title>
        <authorList>
            <person name="Jiang Z."/>
        </authorList>
    </citation>
    <scope>NUCLEOTIDE SEQUENCE [LARGE SCALE GENOMIC DNA]</scope>
    <source>
        <strain evidence="5 7">DSM 100205</strain>
    </source>
</reference>
<sequence>MDDLTALRQSCDRALAGHGPQTAADLLATVPGDTAVDRYGAGGVVAELETEVAGLLGQPAAVYLPSGTMAQQAVLRVHAGRRARQTVVFHPQCHLEVHEGRALERLHGLLGRPAGHRDRLLTLADLEAVAEPPAALLLELPQRDLGGRLPAWDDLVAQTDWARGRGAAVHLDGARLWEAAAGYGRPPGEVAALFDTTYVSFYKGIGALAGCCLAGPADVVAEVREWRGRMGGTLFGMWPGAASALTCLRRRLPLFPGYLERAREIAAAVHDLPGVAVVPDPPQTPMLHLLLRTTPEQFTAAARGLAERGLWTWERAMPTADPAVQRVELSIGDATMALTVDEVRGAVAALAGSSAAVAG</sequence>
<evidence type="ECO:0000259" key="4">
    <source>
        <dbReference type="Pfam" id="PF01212"/>
    </source>
</evidence>
<evidence type="ECO:0000313" key="5">
    <source>
        <dbReference type="EMBL" id="NEK93568.1"/>
    </source>
</evidence>
<dbReference type="GO" id="GO:0008732">
    <property type="term" value="F:L-allo-threonine aldolase activity"/>
    <property type="evidence" value="ECO:0007669"/>
    <property type="project" value="TreeGrafter"/>
</dbReference>
<dbReference type="GO" id="GO:0006545">
    <property type="term" value="P:glycine biosynthetic process"/>
    <property type="evidence" value="ECO:0007669"/>
    <property type="project" value="TreeGrafter"/>
</dbReference>
<keyword evidence="3" id="KW-0663">Pyridoxal phosphate</keyword>
<dbReference type="Gene3D" id="3.40.640.10">
    <property type="entry name" value="Type I PLP-dependent aspartate aminotransferase-like (Major domain)"/>
    <property type="match status" value="1"/>
</dbReference>
<dbReference type="SUPFAM" id="SSF53383">
    <property type="entry name" value="PLP-dependent transferases"/>
    <property type="match status" value="1"/>
</dbReference>
<dbReference type="AlphaFoldDB" id="A0A6P0H502"/>
<accession>A0A6P0H502</accession>
<dbReference type="EMBL" id="JAAGWH010000013">
    <property type="protein sequence ID" value="NEK93568.1"/>
    <property type="molecule type" value="Genomic_DNA"/>
</dbReference>
<dbReference type="PANTHER" id="PTHR48097:SF9">
    <property type="entry name" value="L-THREONINE ALDOLASE"/>
    <property type="match status" value="1"/>
</dbReference>
<evidence type="ECO:0000313" key="7">
    <source>
        <dbReference type="Proteomes" id="UP000468828"/>
    </source>
</evidence>
<evidence type="ECO:0000256" key="3">
    <source>
        <dbReference type="ARBA" id="ARBA00022898"/>
    </source>
</evidence>
<organism evidence="6 8">
    <name type="scientific">Modestobacter muralis</name>
    <dbReference type="NCBI Taxonomy" id="1608614"/>
    <lineage>
        <taxon>Bacteria</taxon>
        <taxon>Bacillati</taxon>
        <taxon>Actinomycetota</taxon>
        <taxon>Actinomycetes</taxon>
        <taxon>Geodermatophilales</taxon>
        <taxon>Geodermatophilaceae</taxon>
        <taxon>Modestobacter</taxon>
    </lineage>
</organism>
<dbReference type="Pfam" id="PF01212">
    <property type="entry name" value="Beta_elim_lyase"/>
    <property type="match status" value="1"/>
</dbReference>
<dbReference type="Proteomes" id="UP000468828">
    <property type="component" value="Unassembled WGS sequence"/>
</dbReference>
<dbReference type="Gene3D" id="3.90.1150.10">
    <property type="entry name" value="Aspartate Aminotransferase, domain 1"/>
    <property type="match status" value="1"/>
</dbReference>
<dbReference type="InterPro" id="IPR015422">
    <property type="entry name" value="PyrdxlP-dep_Trfase_small"/>
</dbReference>
<comment type="caution">
    <text evidence="6">The sequence shown here is derived from an EMBL/GenBank/DDBJ whole genome shotgun (WGS) entry which is preliminary data.</text>
</comment>
<dbReference type="InterPro" id="IPR015424">
    <property type="entry name" value="PyrdxlP-dep_Trfase"/>
</dbReference>
<name>A0A6P0H502_9ACTN</name>
<evidence type="ECO:0000256" key="1">
    <source>
        <dbReference type="ARBA" id="ARBA00001933"/>
    </source>
</evidence>
<evidence type="ECO:0000313" key="6">
    <source>
        <dbReference type="EMBL" id="NEN50335.1"/>
    </source>
</evidence>
<gene>
    <name evidence="6" type="ORF">G3R41_05175</name>
    <name evidence="5" type="ORF">GCU67_05175</name>
</gene>
<reference evidence="6 8" key="2">
    <citation type="submission" date="2020-02" db="EMBL/GenBank/DDBJ databases">
        <title>The WGS of Modestobacter muralis DSM 100205.</title>
        <authorList>
            <person name="Jiang Z."/>
        </authorList>
    </citation>
    <scope>NUCLEOTIDE SEQUENCE [LARGE SCALE GENOMIC DNA]</scope>
    <source>
        <strain evidence="6 8">DSM 100205</strain>
    </source>
</reference>
<dbReference type="RefSeq" id="WP_163610002.1">
    <property type="nucleotide sequence ID" value="NZ_JAAGWB010000013.1"/>
</dbReference>
<comment type="cofactor">
    <cofactor evidence="1">
        <name>pyridoxal 5'-phosphate</name>
        <dbReference type="ChEBI" id="CHEBI:597326"/>
    </cofactor>
</comment>
<evidence type="ECO:0000256" key="2">
    <source>
        <dbReference type="ARBA" id="ARBA00006966"/>
    </source>
</evidence>
<keyword evidence="7" id="KW-1185">Reference proteome</keyword>
<dbReference type="Proteomes" id="UP000471152">
    <property type="component" value="Unassembled WGS sequence"/>
</dbReference>
<dbReference type="InterPro" id="IPR001597">
    <property type="entry name" value="ArAA_b-elim_lyase/Thr_aldolase"/>
</dbReference>
<protein>
    <submittedName>
        <fullName evidence="6">Threonine aldolase</fullName>
    </submittedName>
</protein>
<dbReference type="EMBL" id="JAAGWB010000013">
    <property type="protein sequence ID" value="NEN50335.1"/>
    <property type="molecule type" value="Genomic_DNA"/>
</dbReference>
<dbReference type="InterPro" id="IPR015421">
    <property type="entry name" value="PyrdxlP-dep_Trfase_major"/>
</dbReference>
<evidence type="ECO:0000313" key="8">
    <source>
        <dbReference type="Proteomes" id="UP000471152"/>
    </source>
</evidence>
<proteinExistence type="inferred from homology"/>